<feature type="chain" id="PRO_5004242908" evidence="1">
    <location>
        <begin position="18"/>
        <end position="37"/>
    </location>
</feature>
<accession>Q4REY6</accession>
<gene>
    <name evidence="2" type="ORF">GSTENG00035560001</name>
</gene>
<dbReference type="KEGG" id="tng:GSTEN00035560G001"/>
<dbReference type="AlphaFoldDB" id="Q4REY6"/>
<proteinExistence type="predicted"/>
<reference evidence="2" key="2">
    <citation type="submission" date="2004-02" db="EMBL/GenBank/DDBJ databases">
        <authorList>
            <consortium name="Genoscope"/>
            <consortium name="Whitehead Institute Centre for Genome Research"/>
        </authorList>
    </citation>
    <scope>NUCLEOTIDE SEQUENCE</scope>
</reference>
<sequence length="37" mass="4216">MLLNVKLLCLFALCVRGHSTPNPQDGEVYQRLLWSLS</sequence>
<reference evidence="2" key="1">
    <citation type="journal article" date="2004" name="Nature">
        <title>Genome duplication in the teleost fish Tetraodon nigroviridis reveals the early vertebrate proto-karyotype.</title>
        <authorList>
            <person name="Jaillon O."/>
            <person name="Aury J.-M."/>
            <person name="Brunet F."/>
            <person name="Petit J.-L."/>
            <person name="Stange-Thomann N."/>
            <person name="Mauceli E."/>
            <person name="Bouneau L."/>
            <person name="Fischer C."/>
            <person name="Ozouf-Costaz C."/>
            <person name="Bernot A."/>
            <person name="Nicaud S."/>
            <person name="Jaffe D."/>
            <person name="Fisher S."/>
            <person name="Lutfalla G."/>
            <person name="Dossat C."/>
            <person name="Segurens B."/>
            <person name="Dasilva C."/>
            <person name="Salanoubat M."/>
            <person name="Levy M."/>
            <person name="Boudet N."/>
            <person name="Castellano S."/>
            <person name="Anthouard V."/>
            <person name="Jubin C."/>
            <person name="Castelli V."/>
            <person name="Katinka M."/>
            <person name="Vacherie B."/>
            <person name="Biemont C."/>
            <person name="Skalli Z."/>
            <person name="Cattolico L."/>
            <person name="Poulain J."/>
            <person name="De Berardinis V."/>
            <person name="Cruaud C."/>
            <person name="Duprat S."/>
            <person name="Brottier P."/>
            <person name="Coutanceau J.-P."/>
            <person name="Gouzy J."/>
            <person name="Parra G."/>
            <person name="Lardier G."/>
            <person name="Chapple C."/>
            <person name="McKernan K.J."/>
            <person name="McEwan P."/>
            <person name="Bosak S."/>
            <person name="Kellis M."/>
            <person name="Volff J.-N."/>
            <person name="Guigo R."/>
            <person name="Zody M.C."/>
            <person name="Mesirov J."/>
            <person name="Lindblad-Toh K."/>
            <person name="Birren B."/>
            <person name="Nusbaum C."/>
            <person name="Kahn D."/>
            <person name="Robinson-Rechavi M."/>
            <person name="Laudet V."/>
            <person name="Schachter V."/>
            <person name="Quetier F."/>
            <person name="Saurin W."/>
            <person name="Scarpelli C."/>
            <person name="Wincker P."/>
            <person name="Lander E.S."/>
            <person name="Weissenbach J."/>
            <person name="Roest Crollius H."/>
        </authorList>
    </citation>
    <scope>NUCLEOTIDE SEQUENCE [LARGE SCALE GENOMIC DNA]</scope>
</reference>
<organism evidence="2">
    <name type="scientific">Tetraodon nigroviridis</name>
    <name type="common">Spotted green pufferfish</name>
    <name type="synonym">Chelonodon nigroviridis</name>
    <dbReference type="NCBI Taxonomy" id="99883"/>
    <lineage>
        <taxon>Eukaryota</taxon>
        <taxon>Metazoa</taxon>
        <taxon>Chordata</taxon>
        <taxon>Craniata</taxon>
        <taxon>Vertebrata</taxon>
        <taxon>Euteleostomi</taxon>
        <taxon>Actinopterygii</taxon>
        <taxon>Neopterygii</taxon>
        <taxon>Teleostei</taxon>
        <taxon>Neoteleostei</taxon>
        <taxon>Acanthomorphata</taxon>
        <taxon>Eupercaria</taxon>
        <taxon>Tetraodontiformes</taxon>
        <taxon>Tetradontoidea</taxon>
        <taxon>Tetraodontidae</taxon>
        <taxon>Tetraodon</taxon>
    </lineage>
</organism>
<evidence type="ECO:0000256" key="1">
    <source>
        <dbReference type="SAM" id="SignalP"/>
    </source>
</evidence>
<dbReference type="EMBL" id="CAAE01015122">
    <property type="protein sequence ID" value="CAG13046.1"/>
    <property type="molecule type" value="Genomic_DNA"/>
</dbReference>
<protein>
    <submittedName>
        <fullName evidence="2">Chromosome 13 SCAF15122, whole genome shotgun sequence</fullName>
    </submittedName>
</protein>
<evidence type="ECO:0000313" key="2">
    <source>
        <dbReference type="EMBL" id="CAG13046.1"/>
    </source>
</evidence>
<feature type="signal peptide" evidence="1">
    <location>
        <begin position="1"/>
        <end position="17"/>
    </location>
</feature>
<name>Q4REY6_TETNG</name>
<keyword evidence="1" id="KW-0732">Signal</keyword>